<sequence>MKVISVKHKTSSTKVKAIDCFVGSGYLQGPGGSLPDVDVDFQSDRRQEVKEYIEHRYNHNGKQRVFSAGTFTTLKLKAVLKDVARVHRVPVNIVNYITAIFEDDNMSWTDLFTMAATNKKVHSFIMEYPQVIEDIRTLMGQPRSSSVHASALLVTPDYKDGQELECFDFTPIKKIDGMLISEFDGYSLDEQGLLKNDCLGIKELSKLQAVINICNDKYHAGITFQDIVQSGLDDPKVYQLLQKGYTQNVFQFSSKGMTKFLVGMQPDKIEDLIAANALFRPATLDSGSANKYVDCKLGDAAPVYLWGTYNAMKNTYGVLCYQEQLAQIAREVGKFSLGEGVKLVKLISKKKVDKILALRDKFMAGALNNGCPKEDAEAIWHMFEVAGSYLFNRSHATAYAVTAYAGAYLKANYPTAFYTIALQWAKDDEIPTLMSEMGLCSNAKIVPPDINVSGGTFFTDYKTDEIFWSLSRIKMLGAKATEWIVNERDLRGEFTSIENFIERIFRYKLKKYQYWDDPDNADEATKCPVNAKHIRHLILAGCFDKIENAQSVIERYAILEKAAQCLGFKIAEKDIPEDLRGKHYFWSQQQIAVSGIGAIDYKRIYDNSEAKPKIKGKASWALLKNIQKADYDGKRVAVCASIVDIEEKKFKDKKTGENRIFCKLLLQQNNDLVEMIIWNDEWVNVRAILCKGGPLGSAKNKMLICSAQVRHSDFTGENNLQLYKSSIIDIL</sequence>
<organism evidence="10 11">
    <name type="scientific">Bacteroides stercoris</name>
    <dbReference type="NCBI Taxonomy" id="46506"/>
    <lineage>
        <taxon>Bacteria</taxon>
        <taxon>Pseudomonadati</taxon>
        <taxon>Bacteroidota</taxon>
        <taxon>Bacteroidia</taxon>
        <taxon>Bacteroidales</taxon>
        <taxon>Bacteroidaceae</taxon>
        <taxon>Bacteroides</taxon>
    </lineage>
</organism>
<feature type="domain" description="Bacterial DNA polymerase III alpha subunit NTPase" evidence="7">
    <location>
        <begin position="27"/>
        <end position="200"/>
    </location>
</feature>
<dbReference type="InterPro" id="IPR029460">
    <property type="entry name" value="DNAPol_HHH"/>
</dbReference>
<keyword evidence="11" id="KW-1185">Reference proteome</keyword>
<comment type="caution">
    <text evidence="10">The sequence shown here is derived from an EMBL/GenBank/DDBJ whole genome shotgun (WGS) entry which is preliminary data.</text>
</comment>
<evidence type="ECO:0000259" key="8">
    <source>
        <dbReference type="Pfam" id="PF14579"/>
    </source>
</evidence>
<dbReference type="Pfam" id="PF07733">
    <property type="entry name" value="DNA_pol3_alpha"/>
    <property type="match status" value="1"/>
</dbReference>
<dbReference type="EC" id="2.7.7.7" evidence="1"/>
<dbReference type="InterPro" id="IPR040982">
    <property type="entry name" value="DNA_pol3_finger"/>
</dbReference>
<evidence type="ECO:0000256" key="3">
    <source>
        <dbReference type="ARBA" id="ARBA00022695"/>
    </source>
</evidence>
<dbReference type="InterPro" id="IPR004805">
    <property type="entry name" value="DnaE2/DnaE/PolC"/>
</dbReference>
<evidence type="ECO:0000256" key="4">
    <source>
        <dbReference type="ARBA" id="ARBA00022705"/>
    </source>
</evidence>
<comment type="catalytic activity">
    <reaction evidence="6">
        <text>DNA(n) + a 2'-deoxyribonucleoside 5'-triphosphate = DNA(n+1) + diphosphate</text>
        <dbReference type="Rhea" id="RHEA:22508"/>
        <dbReference type="Rhea" id="RHEA-COMP:17339"/>
        <dbReference type="Rhea" id="RHEA-COMP:17340"/>
        <dbReference type="ChEBI" id="CHEBI:33019"/>
        <dbReference type="ChEBI" id="CHEBI:61560"/>
        <dbReference type="ChEBI" id="CHEBI:173112"/>
        <dbReference type="EC" id="2.7.7.7"/>
    </reaction>
</comment>
<dbReference type="InterPro" id="IPR011708">
    <property type="entry name" value="DNA_pol3_alpha_NTPase_dom"/>
</dbReference>
<evidence type="ECO:0000256" key="5">
    <source>
        <dbReference type="ARBA" id="ARBA00022932"/>
    </source>
</evidence>
<accession>A0A108T3Z9</accession>
<dbReference type="GO" id="GO:0008408">
    <property type="term" value="F:3'-5' exonuclease activity"/>
    <property type="evidence" value="ECO:0007669"/>
    <property type="project" value="InterPro"/>
</dbReference>
<evidence type="ECO:0000256" key="2">
    <source>
        <dbReference type="ARBA" id="ARBA00022679"/>
    </source>
</evidence>
<dbReference type="InterPro" id="IPR041931">
    <property type="entry name" value="DNA_pol3_alpha_thumb_dom"/>
</dbReference>
<dbReference type="STRING" id="46506.AA415_02659"/>
<dbReference type="GO" id="GO:0006260">
    <property type="term" value="P:DNA replication"/>
    <property type="evidence" value="ECO:0007669"/>
    <property type="project" value="UniProtKB-KW"/>
</dbReference>
<dbReference type="Pfam" id="PF14579">
    <property type="entry name" value="HHH_6"/>
    <property type="match status" value="1"/>
</dbReference>
<dbReference type="EMBL" id="LRGC01000016">
    <property type="protein sequence ID" value="KWR52981.1"/>
    <property type="molecule type" value="Genomic_DNA"/>
</dbReference>
<dbReference type="PATRIC" id="fig|46506.5.peg.2853"/>
<evidence type="ECO:0000259" key="9">
    <source>
        <dbReference type="Pfam" id="PF17657"/>
    </source>
</evidence>
<keyword evidence="3 10" id="KW-0548">Nucleotidyltransferase</keyword>
<dbReference type="AlphaFoldDB" id="A0A108T3Z9"/>
<dbReference type="Gene3D" id="1.10.10.1600">
    <property type="entry name" value="Bacterial DNA polymerase III alpha subunit, thumb domain"/>
    <property type="match status" value="1"/>
</dbReference>
<evidence type="ECO:0000313" key="10">
    <source>
        <dbReference type="EMBL" id="KWR52981.1"/>
    </source>
</evidence>
<keyword evidence="2 10" id="KW-0808">Transferase</keyword>
<dbReference type="GO" id="GO:0003887">
    <property type="term" value="F:DNA-directed DNA polymerase activity"/>
    <property type="evidence" value="ECO:0007669"/>
    <property type="project" value="UniProtKB-KW"/>
</dbReference>
<reference evidence="10 11" key="1">
    <citation type="journal article" date="2016" name="BMC Genomics">
        <title>Type VI secretion systems of human gut Bacteroidales segregate into three genetic architectures, two of which are contained on mobile genetic elements.</title>
        <authorList>
            <person name="Coyne M.J."/>
            <person name="Roelofs K.G."/>
            <person name="Comstock L.E."/>
        </authorList>
    </citation>
    <scope>NUCLEOTIDE SEQUENCE [LARGE SCALE GENOMIC DNA]</scope>
    <source>
        <strain evidence="10 11">CL09T03C01</strain>
    </source>
</reference>
<gene>
    <name evidence="10" type="primary">dnaE_3</name>
    <name evidence="10" type="ORF">AA415_02659</name>
</gene>
<feature type="domain" description="DNA polymerase III alpha subunit finger" evidence="9">
    <location>
        <begin position="204"/>
        <end position="370"/>
    </location>
</feature>
<protein>
    <recommendedName>
        <fullName evidence="1">DNA-directed DNA polymerase</fullName>
        <ecNumber evidence="1">2.7.7.7</ecNumber>
    </recommendedName>
</protein>
<dbReference type="Pfam" id="PF17657">
    <property type="entry name" value="DNA_pol3_finger"/>
    <property type="match status" value="1"/>
</dbReference>
<dbReference type="Gene3D" id="1.10.150.870">
    <property type="match status" value="1"/>
</dbReference>
<keyword evidence="4" id="KW-0235">DNA replication</keyword>
<name>A0A108T3Z9_BACSE</name>
<keyword evidence="5" id="KW-0239">DNA-directed DNA polymerase</keyword>
<dbReference type="RefSeq" id="WP_060386301.1">
    <property type="nucleotide sequence ID" value="NZ_LRGC01000016.1"/>
</dbReference>
<dbReference type="Proteomes" id="UP000056419">
    <property type="component" value="Unassembled WGS sequence"/>
</dbReference>
<dbReference type="PANTHER" id="PTHR32294">
    <property type="entry name" value="DNA POLYMERASE III SUBUNIT ALPHA"/>
    <property type="match status" value="1"/>
</dbReference>
<proteinExistence type="predicted"/>
<dbReference type="PANTHER" id="PTHR32294:SF0">
    <property type="entry name" value="DNA POLYMERASE III SUBUNIT ALPHA"/>
    <property type="match status" value="1"/>
</dbReference>
<evidence type="ECO:0000313" key="11">
    <source>
        <dbReference type="Proteomes" id="UP000056419"/>
    </source>
</evidence>
<evidence type="ECO:0000259" key="7">
    <source>
        <dbReference type="Pfam" id="PF07733"/>
    </source>
</evidence>
<evidence type="ECO:0000256" key="1">
    <source>
        <dbReference type="ARBA" id="ARBA00012417"/>
    </source>
</evidence>
<feature type="domain" description="DNA polymerase helix-hairpin-helix motif" evidence="8">
    <location>
        <begin position="443"/>
        <end position="511"/>
    </location>
</feature>
<evidence type="ECO:0000256" key="6">
    <source>
        <dbReference type="ARBA" id="ARBA00049244"/>
    </source>
</evidence>